<feature type="transmembrane region" description="Helical" evidence="2">
    <location>
        <begin position="120"/>
        <end position="142"/>
    </location>
</feature>
<keyword evidence="2" id="KW-1133">Transmembrane helix</keyword>
<organism evidence="3 4">
    <name type="scientific">Streptomyces cadmiisoli</name>
    <dbReference type="NCBI Taxonomy" id="2184053"/>
    <lineage>
        <taxon>Bacteria</taxon>
        <taxon>Bacillati</taxon>
        <taxon>Actinomycetota</taxon>
        <taxon>Actinomycetes</taxon>
        <taxon>Kitasatosporales</taxon>
        <taxon>Streptomycetaceae</taxon>
        <taxon>Streptomyces</taxon>
        <taxon>Streptomyces aurantiacus group</taxon>
    </lineage>
</organism>
<evidence type="ECO:0000256" key="1">
    <source>
        <dbReference type="SAM" id="MobiDB-lite"/>
    </source>
</evidence>
<dbReference type="KEGG" id="scad:DN051_16305"/>
<dbReference type="EMBL" id="CP030073">
    <property type="protein sequence ID" value="AWW38016.1"/>
    <property type="molecule type" value="Genomic_DNA"/>
</dbReference>
<keyword evidence="2" id="KW-0812">Transmembrane</keyword>
<reference evidence="3 4" key="1">
    <citation type="journal article" date="2019" name="Int. J. Syst. Evol. Microbiol.">
        <title>Streptomyces cadmiisoli sp. nov., a novel actinomycete isolated from cadmium-contaminated soil.</title>
        <authorList>
            <person name="Li K."/>
            <person name="Tang X."/>
            <person name="Zhao J."/>
            <person name="Guo Y."/>
            <person name="Tang Y."/>
            <person name="Gao J."/>
        </authorList>
    </citation>
    <scope>NUCLEOTIDE SEQUENCE [LARGE SCALE GENOMIC DNA]</scope>
    <source>
        <strain evidence="3 4">ZFG47</strain>
    </source>
</reference>
<evidence type="ECO:0000313" key="3">
    <source>
        <dbReference type="EMBL" id="AWW38016.1"/>
    </source>
</evidence>
<dbReference type="GeneID" id="32589294"/>
<gene>
    <name evidence="3" type="ORF">DN051_16305</name>
</gene>
<dbReference type="Proteomes" id="UP000249616">
    <property type="component" value="Chromosome"/>
</dbReference>
<accession>A0A2Z4IZJ0</accession>
<keyword evidence="2" id="KW-0472">Membrane</keyword>
<name>A0A2Z4IZJ0_9ACTN</name>
<keyword evidence="4" id="KW-1185">Reference proteome</keyword>
<feature type="transmembrane region" description="Helical" evidence="2">
    <location>
        <begin position="72"/>
        <end position="91"/>
    </location>
</feature>
<protein>
    <recommendedName>
        <fullName evidence="5">DUF4064 domain-containing protein</fullName>
    </recommendedName>
</protein>
<evidence type="ECO:0000256" key="2">
    <source>
        <dbReference type="SAM" id="Phobius"/>
    </source>
</evidence>
<dbReference type="RefSeq" id="WP_053760052.1">
    <property type="nucleotide sequence ID" value="NZ_CBDRHE010000007.1"/>
</dbReference>
<feature type="transmembrane region" description="Helical" evidence="2">
    <location>
        <begin position="154"/>
        <end position="187"/>
    </location>
</feature>
<evidence type="ECO:0008006" key="5">
    <source>
        <dbReference type="Google" id="ProtNLM"/>
    </source>
</evidence>
<proteinExistence type="predicted"/>
<feature type="region of interest" description="Disordered" evidence="1">
    <location>
        <begin position="1"/>
        <end position="43"/>
    </location>
</feature>
<dbReference type="AlphaFoldDB" id="A0A2Z4IZJ0"/>
<evidence type="ECO:0000313" key="4">
    <source>
        <dbReference type="Proteomes" id="UP000249616"/>
    </source>
</evidence>
<sequence>MSFGDPNNPYGHGQPPQQPPAPGYGYPQQTPPGAPQQGYGYPSAPPLQQPYGGGYAPGVPAQMPGVTRASQIMLGVIALAHAVIAVLYGVALSEWDKTMADAGVTGDSEAEAIADLGKGVVVFLLGLAAVFALLGLALLVQYAKGGNGVRVCSIVYGSFAIVTGIVMIAAYGIGLIIIAISILLIVFSAKRASAEWFRRPRY</sequence>